<dbReference type="Proteomes" id="UP000266340">
    <property type="component" value="Unassembled WGS sequence"/>
</dbReference>
<name>A0A398CZW2_9BACL</name>
<gene>
    <name evidence="1" type="ORF">D3H35_04465</name>
</gene>
<evidence type="ECO:0008006" key="3">
    <source>
        <dbReference type="Google" id="ProtNLM"/>
    </source>
</evidence>
<dbReference type="OrthoDB" id="155529at2"/>
<dbReference type="Gene3D" id="3.60.10.10">
    <property type="entry name" value="Endonuclease/exonuclease/phosphatase"/>
    <property type="match status" value="1"/>
</dbReference>
<organism evidence="1 2">
    <name type="scientific">Cohnella faecalis</name>
    <dbReference type="NCBI Taxonomy" id="2315694"/>
    <lineage>
        <taxon>Bacteria</taxon>
        <taxon>Bacillati</taxon>
        <taxon>Bacillota</taxon>
        <taxon>Bacilli</taxon>
        <taxon>Bacillales</taxon>
        <taxon>Paenibacillaceae</taxon>
        <taxon>Cohnella</taxon>
    </lineage>
</organism>
<evidence type="ECO:0000313" key="2">
    <source>
        <dbReference type="Proteomes" id="UP000266340"/>
    </source>
</evidence>
<dbReference type="SUPFAM" id="SSF56219">
    <property type="entry name" value="DNase I-like"/>
    <property type="match status" value="1"/>
</dbReference>
<accession>A0A398CZW2</accession>
<comment type="caution">
    <text evidence="1">The sequence shown here is derived from an EMBL/GenBank/DDBJ whole genome shotgun (WGS) entry which is preliminary data.</text>
</comment>
<sequence length="240" mass="26298">MDNSFMFWNLQRLGASTDAEVVTGITAIASAQQANAEGYCELTTACTAMTPHNITYRKETSHQLCYSARDYAQLPSPIVYPIPTQLALTRIEPESTAAYEQAGYDGGKNFKNLCDRAPAYVGGGLIGGVNVFIFHAPAHADSAERAVAFIACYLQDYYTTNPAPWLLIGDLNVEPKQLAGSKVGISLEDYIISSGQPTHKKGKELDYALTNYPNAIKLKRVHANKRFEYSDHIPIVAVWG</sequence>
<dbReference type="InterPro" id="IPR036691">
    <property type="entry name" value="Endo/exonu/phosph_ase_sf"/>
</dbReference>
<protein>
    <recommendedName>
        <fullName evidence="3">Endonuclease/exonuclease/phosphatase domain-containing protein</fullName>
    </recommendedName>
</protein>
<dbReference type="RefSeq" id="WP_119147940.1">
    <property type="nucleotide sequence ID" value="NZ_JBHSOV010000005.1"/>
</dbReference>
<dbReference type="AlphaFoldDB" id="A0A398CZW2"/>
<keyword evidence="2" id="KW-1185">Reference proteome</keyword>
<evidence type="ECO:0000313" key="1">
    <source>
        <dbReference type="EMBL" id="RIE04741.1"/>
    </source>
</evidence>
<dbReference type="EMBL" id="QXJM01000023">
    <property type="protein sequence ID" value="RIE04741.1"/>
    <property type="molecule type" value="Genomic_DNA"/>
</dbReference>
<proteinExistence type="predicted"/>
<reference evidence="1 2" key="1">
    <citation type="submission" date="2018-09" db="EMBL/GenBank/DDBJ databases">
        <title>Cohnella cavernae sp. nov., isolated from a karst cave.</title>
        <authorList>
            <person name="Zhu H."/>
        </authorList>
    </citation>
    <scope>NUCLEOTIDE SEQUENCE [LARGE SCALE GENOMIC DNA]</scope>
    <source>
        <strain evidence="1 2">K2E09-144</strain>
    </source>
</reference>